<dbReference type="PANTHER" id="PTHR46098:SF1">
    <property type="entry name" value="TRNA (CYTOSINE(38)-C(5))-METHYLTRANSFERASE"/>
    <property type="match status" value="1"/>
</dbReference>
<dbReference type="InterPro" id="IPR018117">
    <property type="entry name" value="C5_DNA_meth_AS"/>
</dbReference>
<evidence type="ECO:0000256" key="1">
    <source>
        <dbReference type="ARBA" id="ARBA00022603"/>
    </source>
</evidence>
<protein>
    <recommendedName>
        <fullName evidence="6">Cytosine-specific methyltransferase</fullName>
        <ecNumber evidence="6">2.1.1.37</ecNumber>
    </recommendedName>
</protein>
<sequence length="341" mass="38414">MPKRKRSQPLTFGSACSGLCAELFAAEYLGVEATAIFACDNDKHVTTLSKQLWQHKFYYNDVFEDEFVQNAPCVDFFLGGFPCGPFSLQGLGKGVNDEAQGTVVYRLLMYIARKQPTTFLLENVKGLLTAHPNVLLEVMTFLRGLKVKGSKKPLYTVVWACLNSRDFGLPQNRERIFVVGLKNSHKIADFSWPISVPCVKMRSLSCFLDMDDVGNMVSNMKKLNKTELENIRKSYQKIKSEGGSPAKQHYVLNAGGTSPQYNLNYSPCLTRTRCGSKGYWLSWLNRPMKTHEMWALQGLPKKSFPKEVVSESQLGKIIGNSIPITMLAAVMRNMFEACQFR</sequence>
<gene>
    <name evidence="7" type="ORF">CCMP2556_LOCUS22855</name>
</gene>
<dbReference type="PROSITE" id="PS00095">
    <property type="entry name" value="C5_MTASE_2"/>
    <property type="match status" value="1"/>
</dbReference>
<evidence type="ECO:0000256" key="4">
    <source>
        <dbReference type="PROSITE-ProRule" id="PRU01016"/>
    </source>
</evidence>
<dbReference type="EMBL" id="CAXAMN010014347">
    <property type="protein sequence ID" value="CAK9043092.1"/>
    <property type="molecule type" value="Genomic_DNA"/>
</dbReference>
<dbReference type="Pfam" id="PF00145">
    <property type="entry name" value="DNA_methylase"/>
    <property type="match status" value="1"/>
</dbReference>
<keyword evidence="3 4" id="KW-0949">S-adenosyl-L-methionine</keyword>
<feature type="active site" evidence="4">
    <location>
        <position position="83"/>
    </location>
</feature>
<comment type="caution">
    <text evidence="7">The sequence shown here is derived from an EMBL/GenBank/DDBJ whole genome shotgun (WGS) entry which is preliminary data.</text>
</comment>
<dbReference type="Gene3D" id="3.40.50.150">
    <property type="entry name" value="Vaccinia Virus protein VP39"/>
    <property type="match status" value="1"/>
</dbReference>
<comment type="catalytic activity">
    <reaction evidence="6">
        <text>a 2'-deoxycytidine in DNA + S-adenosyl-L-methionine = a 5-methyl-2'-deoxycytidine in DNA + S-adenosyl-L-homocysteine + H(+)</text>
        <dbReference type="Rhea" id="RHEA:13681"/>
        <dbReference type="Rhea" id="RHEA-COMP:11369"/>
        <dbReference type="Rhea" id="RHEA-COMP:11370"/>
        <dbReference type="ChEBI" id="CHEBI:15378"/>
        <dbReference type="ChEBI" id="CHEBI:57856"/>
        <dbReference type="ChEBI" id="CHEBI:59789"/>
        <dbReference type="ChEBI" id="CHEBI:85452"/>
        <dbReference type="ChEBI" id="CHEBI:85454"/>
        <dbReference type="EC" id="2.1.1.37"/>
    </reaction>
</comment>
<dbReference type="PROSITE" id="PS00094">
    <property type="entry name" value="C5_MTASE_1"/>
    <property type="match status" value="1"/>
</dbReference>
<evidence type="ECO:0000256" key="5">
    <source>
        <dbReference type="RuleBase" id="RU000416"/>
    </source>
</evidence>
<evidence type="ECO:0000313" key="8">
    <source>
        <dbReference type="Proteomes" id="UP001642484"/>
    </source>
</evidence>
<dbReference type="PANTHER" id="PTHR46098">
    <property type="entry name" value="TRNA (CYTOSINE(38)-C(5))-METHYLTRANSFERASE"/>
    <property type="match status" value="1"/>
</dbReference>
<evidence type="ECO:0000313" key="7">
    <source>
        <dbReference type="EMBL" id="CAK9043092.1"/>
    </source>
</evidence>
<dbReference type="InterPro" id="IPR029063">
    <property type="entry name" value="SAM-dependent_MTases_sf"/>
</dbReference>
<dbReference type="SUPFAM" id="SSF53335">
    <property type="entry name" value="S-adenosyl-L-methionine-dependent methyltransferases"/>
    <property type="match status" value="1"/>
</dbReference>
<dbReference type="InterPro" id="IPR031303">
    <property type="entry name" value="C5_meth_CS"/>
</dbReference>
<name>A0ABP0LV54_9DINO</name>
<proteinExistence type="inferred from homology"/>
<dbReference type="NCBIfam" id="TIGR00675">
    <property type="entry name" value="dcm"/>
    <property type="match status" value="1"/>
</dbReference>
<dbReference type="InterPro" id="IPR050750">
    <property type="entry name" value="C5-MTase"/>
</dbReference>
<dbReference type="Proteomes" id="UP001642484">
    <property type="component" value="Unassembled WGS sequence"/>
</dbReference>
<dbReference type="EC" id="2.1.1.37" evidence="6"/>
<evidence type="ECO:0000256" key="2">
    <source>
        <dbReference type="ARBA" id="ARBA00022679"/>
    </source>
</evidence>
<reference evidence="7 8" key="1">
    <citation type="submission" date="2024-02" db="EMBL/GenBank/DDBJ databases">
        <authorList>
            <person name="Chen Y."/>
            <person name="Shah S."/>
            <person name="Dougan E. K."/>
            <person name="Thang M."/>
            <person name="Chan C."/>
        </authorList>
    </citation>
    <scope>NUCLEOTIDE SEQUENCE [LARGE SCALE GENOMIC DNA]</scope>
</reference>
<keyword evidence="1 4" id="KW-0489">Methyltransferase</keyword>
<dbReference type="Gene3D" id="3.90.120.10">
    <property type="entry name" value="DNA Methylase, subunit A, domain 2"/>
    <property type="match status" value="1"/>
</dbReference>
<accession>A0ABP0LV54</accession>
<dbReference type="PRINTS" id="PR00105">
    <property type="entry name" value="C5METTRFRASE"/>
</dbReference>
<keyword evidence="2 4" id="KW-0808">Transferase</keyword>
<keyword evidence="8" id="KW-1185">Reference proteome</keyword>
<organism evidence="7 8">
    <name type="scientific">Durusdinium trenchii</name>
    <dbReference type="NCBI Taxonomy" id="1381693"/>
    <lineage>
        <taxon>Eukaryota</taxon>
        <taxon>Sar</taxon>
        <taxon>Alveolata</taxon>
        <taxon>Dinophyceae</taxon>
        <taxon>Suessiales</taxon>
        <taxon>Symbiodiniaceae</taxon>
        <taxon>Durusdinium</taxon>
    </lineage>
</organism>
<dbReference type="InterPro" id="IPR001525">
    <property type="entry name" value="C5_MeTfrase"/>
</dbReference>
<comment type="similarity">
    <text evidence="4 5">Belongs to the class I-like SAM-binding methyltransferase superfamily. C5-methyltransferase family.</text>
</comment>
<evidence type="ECO:0000256" key="3">
    <source>
        <dbReference type="ARBA" id="ARBA00022691"/>
    </source>
</evidence>
<evidence type="ECO:0000256" key="6">
    <source>
        <dbReference type="RuleBase" id="RU000417"/>
    </source>
</evidence>
<dbReference type="PROSITE" id="PS51679">
    <property type="entry name" value="SAM_MT_C5"/>
    <property type="match status" value="1"/>
</dbReference>